<dbReference type="PATRIC" id="fig|1469144.10.peg.44"/>
<dbReference type="RefSeq" id="WP_066892447.1">
    <property type="nucleotide sequence ID" value="NZ_LAXD01000002.1"/>
</dbReference>
<proteinExistence type="predicted"/>
<evidence type="ECO:0000313" key="4">
    <source>
        <dbReference type="EMBL" id="KWW97396.1"/>
    </source>
</evidence>
<dbReference type="AlphaFoldDB" id="A0A132MHS6"/>
<feature type="transmembrane region" description="Helical" evidence="2">
    <location>
        <begin position="579"/>
        <end position="600"/>
    </location>
</feature>
<gene>
    <name evidence="4" type="ORF">LI90_4368</name>
</gene>
<keyword evidence="1" id="KW-0175">Coiled coil</keyword>
<dbReference type="PANTHER" id="PTHR38812:SF2">
    <property type="entry name" value="MU-LIKE PROPHAGE FLUMU PROTEIN GP42"/>
    <property type="match status" value="1"/>
</dbReference>
<name>A0A132MHS6_9ACTN</name>
<dbReference type="NCBIfam" id="TIGR02675">
    <property type="entry name" value="tape_meas_nterm"/>
    <property type="match status" value="1"/>
</dbReference>
<keyword evidence="4" id="KW-0614">Plasmid</keyword>
<feature type="transmembrane region" description="Helical" evidence="2">
    <location>
        <begin position="539"/>
        <end position="559"/>
    </location>
</feature>
<feature type="coiled-coil region" evidence="1">
    <location>
        <begin position="13"/>
        <end position="40"/>
    </location>
</feature>
<dbReference type="Proteomes" id="UP000070188">
    <property type="component" value="Unassembled WGS sequence"/>
</dbReference>
<comment type="caution">
    <text evidence="4">The sequence shown here is derived from an EMBL/GenBank/DDBJ whole genome shotgun (WGS) entry which is preliminary data.</text>
</comment>
<dbReference type="InterPro" id="IPR053058">
    <property type="entry name" value="Mulikevirus_tape_measure"/>
</dbReference>
<geneLocation type="plasmid" evidence="4">
    <name>unnamed</name>
</geneLocation>
<keyword evidence="2" id="KW-0812">Transmembrane</keyword>
<reference evidence="5" key="1">
    <citation type="submission" date="2015-04" db="EMBL/GenBank/DDBJ databases">
        <title>Physiological reanalysis, assessment of diazotrophy, and genome sequences of multiple isolates of Streptomyces thermoautotrophicus.</title>
        <authorList>
            <person name="MacKellar D.C."/>
            <person name="Lieber L."/>
            <person name="Norman J."/>
            <person name="Bolger A."/>
            <person name="Tobin C."/>
            <person name="Murray J.W."/>
            <person name="Chang R."/>
            <person name="Ford T."/>
            <person name="Nguyen P.Q."/>
            <person name="Woodward J."/>
            <person name="Permingeat H."/>
            <person name="Joshi N.S."/>
            <person name="Silver P.A."/>
            <person name="Usadel B."/>
            <person name="Rutherford A.W."/>
            <person name="Friesen M."/>
            <person name="Prell J."/>
        </authorList>
    </citation>
    <scope>NUCLEOTIDE SEQUENCE [LARGE SCALE GENOMIC DNA]</scope>
    <source>
        <strain evidence="5">H1</strain>
    </source>
</reference>
<accession>A0A132MHS6</accession>
<sequence length="849" mass="87334">MADEDLVIRAAIRDELSAPLAEIRNELREVRKEADRAGEATGRAGAGLGRLTAGVNGLLSRLRGGLAAGLRMTAAGLRTVAVGAGLATAALTVAAGAAVGFGVKTAASMEQAQIAFTTMLGSAQEAQKFLSDLQALAATTPFEFPDLVKGSQRLLAMGFAARDVIPTLTAIGDAVAGLGGGAAEIQQVVTAIGQMQAKGKVQGDELLQLTEVGIPALRILAAQYGVTTAEMEEMVSAGKVAAEDAIPKLIKGIEEGTKSTQAFAGMMQAQSKSLAGMWSTFRDTWGMGLSRMLEPSMPVLKALLKVLTDVVGAGFGRMGAAMRDLGPLFDRLGEAIPRVAQAIGNGNWQQAAVILDNATLAGGRLINTYQWATTTVANLRDRAGELVDRLRDAGVFDQARSILEDLGTVLRDVVLPAVSDVSAALGGSGPLALVTVAGAAGTVLDLMADHTDAAKVTLEALITALALYKIGQVGASVAMGIWNGLLLIAKARTAAVATAQWIHTAAMAVNTAAFAVSNTTVGVWLGLKALEVGAWLRSAVVTGAATVALWAHNAAMLAVRGATLLWTGAQWLLNAALTANPIGLVIVAIAALVAGVILAYKKSETFRTIVNALWGAVKVLWQQLGNAVKAIGDWFTKTENGQKVMAAARAAWDGLKASVSAVVDALKAAWEWAGKVVGALSKGDWGKLGQLAGLGDTPTARGHGRGNLAYTLAAHQAISASLGGGYRVTNALVGGGGMGRGSGDHQAGRAVDVVGRNLPAYAKAVRGLGGYAAIHGQGKGRHVHAVMGDTPTSRARPIRHSALAGGGQTVVIEQGAVVVQVVEPRAELDVEAAVERAIRRILRDAAERR</sequence>
<feature type="domain" description="Tape measure protein N-terminal" evidence="3">
    <location>
        <begin position="103"/>
        <end position="291"/>
    </location>
</feature>
<protein>
    <submittedName>
        <fullName evidence="4">Phage tail length tape-measure protein</fullName>
    </submittedName>
</protein>
<evidence type="ECO:0000313" key="5">
    <source>
        <dbReference type="Proteomes" id="UP000070188"/>
    </source>
</evidence>
<dbReference type="EMBL" id="LAXD01000002">
    <property type="protein sequence ID" value="KWW97396.1"/>
    <property type="molecule type" value="Genomic_DNA"/>
</dbReference>
<evidence type="ECO:0000256" key="2">
    <source>
        <dbReference type="SAM" id="Phobius"/>
    </source>
</evidence>
<keyword evidence="2" id="KW-0472">Membrane</keyword>
<keyword evidence="5" id="KW-1185">Reference proteome</keyword>
<dbReference type="Pfam" id="PF20155">
    <property type="entry name" value="TMP_3"/>
    <property type="match status" value="1"/>
</dbReference>
<dbReference type="OrthoDB" id="3765294at2"/>
<evidence type="ECO:0000256" key="1">
    <source>
        <dbReference type="SAM" id="Coils"/>
    </source>
</evidence>
<dbReference type="InterPro" id="IPR013491">
    <property type="entry name" value="Tape_meas_N"/>
</dbReference>
<keyword evidence="2" id="KW-1133">Transmembrane helix</keyword>
<organism evidence="4 5">
    <name type="scientific">Carbonactinospora thermoautotrophica</name>
    <dbReference type="NCBI Taxonomy" id="1469144"/>
    <lineage>
        <taxon>Bacteria</taxon>
        <taxon>Bacillati</taxon>
        <taxon>Actinomycetota</taxon>
        <taxon>Actinomycetes</taxon>
        <taxon>Kitasatosporales</taxon>
        <taxon>Carbonactinosporaceae</taxon>
        <taxon>Carbonactinospora</taxon>
    </lineage>
</organism>
<dbReference type="PANTHER" id="PTHR38812">
    <property type="entry name" value="MU-LIKE PROPHAGE FLUMU PROTEIN GP42"/>
    <property type="match status" value="1"/>
</dbReference>
<feature type="transmembrane region" description="Helical" evidence="2">
    <location>
        <begin position="501"/>
        <end position="527"/>
    </location>
</feature>
<evidence type="ECO:0000259" key="3">
    <source>
        <dbReference type="Pfam" id="PF20155"/>
    </source>
</evidence>